<sequence length="195" mass="20080">MSAWDNALDRWVTGFVVAHRSAGATAVADAVMWLGATSRGLVLLAVGGAIVVIAFRAWRTVFAAVLALAAAAVAAATLKSVFERPRPPADLAMVLTTGYSFPSTQATETAAVAVAVVLTAPWARRPPSRPVAVALAAVTALVGVCMVYLGAHWTTDVLAGWLIGAVIGAAASGLVLAVSRLSVGPLQRLARTRRR</sequence>
<proteinExistence type="predicted"/>
<keyword evidence="1" id="KW-0472">Membrane</keyword>
<dbReference type="Pfam" id="PF01569">
    <property type="entry name" value="PAP2"/>
    <property type="match status" value="1"/>
</dbReference>
<dbReference type="RefSeq" id="WP_406832705.1">
    <property type="nucleotide sequence ID" value="NZ_CP157483.1"/>
</dbReference>
<feature type="domain" description="Phosphatidic acid phosphatase type 2/haloperoxidase" evidence="2">
    <location>
        <begin position="60"/>
        <end position="172"/>
    </location>
</feature>
<organism evidence="3">
    <name type="scientific">Pedococcus sp. KACC 23699</name>
    <dbReference type="NCBI Taxonomy" id="3149228"/>
    <lineage>
        <taxon>Bacteria</taxon>
        <taxon>Bacillati</taxon>
        <taxon>Actinomycetota</taxon>
        <taxon>Actinomycetes</taxon>
        <taxon>Micrococcales</taxon>
        <taxon>Intrasporangiaceae</taxon>
        <taxon>Pedococcus</taxon>
    </lineage>
</organism>
<dbReference type="InterPro" id="IPR036938">
    <property type="entry name" value="PAP2/HPO_sf"/>
</dbReference>
<evidence type="ECO:0000256" key="1">
    <source>
        <dbReference type="SAM" id="Phobius"/>
    </source>
</evidence>
<keyword evidence="1" id="KW-1133">Transmembrane helix</keyword>
<feature type="transmembrane region" description="Helical" evidence="1">
    <location>
        <begin position="130"/>
        <end position="151"/>
    </location>
</feature>
<dbReference type="AlphaFoldDB" id="A0AAU7JYC8"/>
<evidence type="ECO:0000259" key="2">
    <source>
        <dbReference type="SMART" id="SM00014"/>
    </source>
</evidence>
<dbReference type="PANTHER" id="PTHR14969">
    <property type="entry name" value="SPHINGOSINE-1-PHOSPHATE PHOSPHOHYDROLASE"/>
    <property type="match status" value="1"/>
</dbReference>
<dbReference type="SUPFAM" id="SSF48317">
    <property type="entry name" value="Acid phosphatase/Vanadium-dependent haloperoxidase"/>
    <property type="match status" value="1"/>
</dbReference>
<feature type="transmembrane region" description="Helical" evidence="1">
    <location>
        <begin position="157"/>
        <end position="178"/>
    </location>
</feature>
<keyword evidence="1" id="KW-0812">Transmembrane</keyword>
<name>A0AAU7JYC8_9MICO</name>
<reference evidence="3" key="1">
    <citation type="submission" date="2024-05" db="EMBL/GenBank/DDBJ databases">
        <authorList>
            <person name="Kim S."/>
            <person name="Heo J."/>
            <person name="Choi H."/>
            <person name="Choi Y."/>
            <person name="Kwon S.-W."/>
            <person name="Kim Y."/>
        </authorList>
    </citation>
    <scope>NUCLEOTIDE SEQUENCE</scope>
    <source>
        <strain evidence="3">KACC 23699</strain>
    </source>
</reference>
<evidence type="ECO:0000313" key="3">
    <source>
        <dbReference type="EMBL" id="XBO45213.1"/>
    </source>
</evidence>
<feature type="transmembrane region" description="Helical" evidence="1">
    <location>
        <begin position="102"/>
        <end position="123"/>
    </location>
</feature>
<accession>A0AAU7JYC8</accession>
<dbReference type="PANTHER" id="PTHR14969:SF13">
    <property type="entry name" value="AT30094P"/>
    <property type="match status" value="1"/>
</dbReference>
<dbReference type="Gene3D" id="1.20.144.10">
    <property type="entry name" value="Phosphatidic acid phosphatase type 2/haloperoxidase"/>
    <property type="match status" value="1"/>
</dbReference>
<gene>
    <name evidence="3" type="ORF">ABEG17_07720</name>
</gene>
<protein>
    <submittedName>
        <fullName evidence="3">Phosphatase PAP2 family protein</fullName>
    </submittedName>
</protein>
<feature type="transmembrane region" description="Helical" evidence="1">
    <location>
        <begin position="30"/>
        <end position="54"/>
    </location>
</feature>
<dbReference type="SMART" id="SM00014">
    <property type="entry name" value="acidPPc"/>
    <property type="match status" value="1"/>
</dbReference>
<dbReference type="EMBL" id="CP157483">
    <property type="protein sequence ID" value="XBO45213.1"/>
    <property type="molecule type" value="Genomic_DNA"/>
</dbReference>
<feature type="transmembrane region" description="Helical" evidence="1">
    <location>
        <begin position="61"/>
        <end position="82"/>
    </location>
</feature>
<dbReference type="InterPro" id="IPR000326">
    <property type="entry name" value="PAP2/HPO"/>
</dbReference>